<sequence>MDINAGFIFNETSSTRNNNVSRESIKKENESSYLYGYNNITNESNVDVTGGVNSVTIYLMDNSFFTFNLLRKGPLTGAQILFELSLYVGGDYKHISEMFSLWMISPLLEMPLGSEDKPSEVRDKWEMLLKKYSWKYKKYPKKDVPCLVIKRNYLMEKEKEKEILNFYQEKGYNELYSFFTKILFMDARDEYLRGRYLVDEDDENTLTEMLVSLSEYEVGSEKINEGFLKEINRSLRPKHHTSYHSFIHEVSFKLKEVFNETNTSINSILYKKFDSPITIMTAFLEKVRIYNTYGSIFYKGYLSDKAIKNLKGPYKENFISKIISHLQTTYRQIIVWINHSTFGIYESKNFNIIYRTSINSIRWTISPEMEGYIQSFYLFHDNGSSNFTEIAGENAFLIHIALTILTTHNNNNSNRMIH</sequence>
<organism evidence="1 2">
    <name type="scientific">Parastrongyloides trichosuri</name>
    <name type="common">Possum-specific nematode worm</name>
    <dbReference type="NCBI Taxonomy" id="131310"/>
    <lineage>
        <taxon>Eukaryota</taxon>
        <taxon>Metazoa</taxon>
        <taxon>Ecdysozoa</taxon>
        <taxon>Nematoda</taxon>
        <taxon>Chromadorea</taxon>
        <taxon>Rhabditida</taxon>
        <taxon>Tylenchina</taxon>
        <taxon>Panagrolaimomorpha</taxon>
        <taxon>Strongyloidoidea</taxon>
        <taxon>Strongyloididae</taxon>
        <taxon>Parastrongyloides</taxon>
    </lineage>
</organism>
<dbReference type="Proteomes" id="UP000038045">
    <property type="component" value="Unplaced"/>
</dbReference>
<protein>
    <submittedName>
        <fullName evidence="2">FERM domain-containing protein</fullName>
    </submittedName>
</protein>
<evidence type="ECO:0000313" key="2">
    <source>
        <dbReference type="WBParaSite" id="PTRK_0000031700.1"/>
    </source>
</evidence>
<accession>A0A0N4Z0T7</accession>
<dbReference type="PANTHER" id="PTHR13283:SF10">
    <property type="entry name" value="FERM DOMAIN-CONTAINING PROTEIN 8"/>
    <property type="match status" value="1"/>
</dbReference>
<evidence type="ECO:0000313" key="1">
    <source>
        <dbReference type="Proteomes" id="UP000038045"/>
    </source>
</evidence>
<name>A0A0N4Z0T7_PARTI</name>
<reference evidence="2" key="1">
    <citation type="submission" date="2017-02" db="UniProtKB">
        <authorList>
            <consortium name="WormBaseParasite"/>
        </authorList>
    </citation>
    <scope>IDENTIFICATION</scope>
</reference>
<dbReference type="Gene3D" id="3.10.20.90">
    <property type="entry name" value="Phosphatidylinositol 3-kinase Catalytic Subunit, Chain A, domain 1"/>
    <property type="match status" value="1"/>
</dbReference>
<dbReference type="Gene3D" id="1.20.80.10">
    <property type="match status" value="1"/>
</dbReference>
<dbReference type="PANTHER" id="PTHR13283">
    <property type="entry name" value="KREV INTERACTION TRAPPED 1-RELATED"/>
    <property type="match status" value="1"/>
</dbReference>
<dbReference type="GO" id="GO:0090090">
    <property type="term" value="P:negative regulation of canonical Wnt signaling pathway"/>
    <property type="evidence" value="ECO:0007669"/>
    <property type="project" value="TreeGrafter"/>
</dbReference>
<dbReference type="InterPro" id="IPR014352">
    <property type="entry name" value="FERM/acyl-CoA-bd_prot_sf"/>
</dbReference>
<dbReference type="GO" id="GO:0005886">
    <property type="term" value="C:plasma membrane"/>
    <property type="evidence" value="ECO:0007669"/>
    <property type="project" value="TreeGrafter"/>
</dbReference>
<dbReference type="InterPro" id="IPR051594">
    <property type="entry name" value="KRIT1/FRMD8"/>
</dbReference>
<dbReference type="STRING" id="131310.A0A0N4Z0T7"/>
<dbReference type="AlphaFoldDB" id="A0A0N4Z0T7"/>
<keyword evidence="1" id="KW-1185">Reference proteome</keyword>
<dbReference type="WBParaSite" id="PTRK_0000031700.1">
    <property type="protein sequence ID" value="PTRK_0000031700.1"/>
    <property type="gene ID" value="PTRK_0000031700"/>
</dbReference>
<proteinExistence type="predicted"/>